<protein>
    <submittedName>
        <fullName evidence="2">Uncharacterized protein</fullName>
    </submittedName>
</protein>
<reference evidence="2 3" key="1">
    <citation type="submission" date="2017-10" db="EMBL/GenBank/DDBJ databases">
        <authorList>
            <consortium name="Urmite Genomes"/>
        </authorList>
    </citation>
    <scope>NUCLEOTIDE SEQUENCE [LARGE SCALE GENOMIC DNA]</scope>
    <source>
        <strain evidence="2 3">FB-527</strain>
    </source>
</reference>
<evidence type="ECO:0000313" key="2">
    <source>
        <dbReference type="EMBL" id="SOJ57809.1"/>
    </source>
</evidence>
<dbReference type="EMBL" id="OCTY01000002">
    <property type="protein sequence ID" value="SOJ57809.1"/>
    <property type="molecule type" value="Genomic_DNA"/>
</dbReference>
<dbReference type="Proteomes" id="UP000554965">
    <property type="component" value="Unassembled WGS sequence"/>
</dbReference>
<name>A0A7Z7NDB2_9MYCO</name>
<accession>A0A7Z7NDB2</accession>
<proteinExistence type="predicted"/>
<dbReference type="AlphaFoldDB" id="A0A7Z7NDB2"/>
<comment type="caution">
    <text evidence="2">The sequence shown here is derived from an EMBL/GenBank/DDBJ whole genome shotgun (WGS) entry which is preliminary data.</text>
</comment>
<sequence>MTKLHQDFESFATGASKYIGGGERGRCGCRAVTKSVQDAEQGSSAVDIDRDRLVATDEFARSWPTLRRPLDRPEPPSLMHAKEPISTFR</sequence>
<feature type="region of interest" description="Disordered" evidence="1">
    <location>
        <begin position="66"/>
        <end position="89"/>
    </location>
</feature>
<keyword evidence="3" id="KW-1185">Reference proteome</keyword>
<organism evidence="2 3">
    <name type="scientific">Mycobacterium simulans</name>
    <dbReference type="NCBI Taxonomy" id="627089"/>
    <lineage>
        <taxon>Bacteria</taxon>
        <taxon>Bacillati</taxon>
        <taxon>Actinomycetota</taxon>
        <taxon>Actinomycetes</taxon>
        <taxon>Mycobacteriales</taxon>
        <taxon>Mycobacteriaceae</taxon>
        <taxon>Mycobacterium</taxon>
    </lineage>
</organism>
<evidence type="ECO:0000256" key="1">
    <source>
        <dbReference type="SAM" id="MobiDB-lite"/>
    </source>
</evidence>
<evidence type="ECO:0000313" key="3">
    <source>
        <dbReference type="Proteomes" id="UP000554965"/>
    </source>
</evidence>
<gene>
    <name evidence="2" type="ORF">MSIMFB_05287</name>
</gene>